<feature type="non-terminal residue" evidence="1">
    <location>
        <position position="1"/>
    </location>
</feature>
<proteinExistence type="predicted"/>
<evidence type="ECO:0000313" key="1">
    <source>
        <dbReference type="EMBL" id="KAH9291432.1"/>
    </source>
</evidence>
<evidence type="ECO:0000313" key="2">
    <source>
        <dbReference type="Proteomes" id="UP000824469"/>
    </source>
</evidence>
<protein>
    <submittedName>
        <fullName evidence="1">Uncharacterized protein</fullName>
    </submittedName>
</protein>
<dbReference type="AlphaFoldDB" id="A0AA38F7Z4"/>
<reference evidence="1 2" key="1">
    <citation type="journal article" date="2021" name="Nat. Plants">
        <title>The Taxus genome provides insights into paclitaxel biosynthesis.</title>
        <authorList>
            <person name="Xiong X."/>
            <person name="Gou J."/>
            <person name="Liao Q."/>
            <person name="Li Y."/>
            <person name="Zhou Q."/>
            <person name="Bi G."/>
            <person name="Li C."/>
            <person name="Du R."/>
            <person name="Wang X."/>
            <person name="Sun T."/>
            <person name="Guo L."/>
            <person name="Liang H."/>
            <person name="Lu P."/>
            <person name="Wu Y."/>
            <person name="Zhang Z."/>
            <person name="Ro D.K."/>
            <person name="Shang Y."/>
            <person name="Huang S."/>
            <person name="Yan J."/>
        </authorList>
    </citation>
    <scope>NUCLEOTIDE SEQUENCE [LARGE SCALE GENOMIC DNA]</scope>
    <source>
        <strain evidence="1">Ta-2019</strain>
    </source>
</reference>
<gene>
    <name evidence="1" type="ORF">KI387_043378</name>
</gene>
<dbReference type="Proteomes" id="UP000824469">
    <property type="component" value="Unassembled WGS sequence"/>
</dbReference>
<organism evidence="1 2">
    <name type="scientific">Taxus chinensis</name>
    <name type="common">Chinese yew</name>
    <name type="synonym">Taxus wallichiana var. chinensis</name>
    <dbReference type="NCBI Taxonomy" id="29808"/>
    <lineage>
        <taxon>Eukaryota</taxon>
        <taxon>Viridiplantae</taxon>
        <taxon>Streptophyta</taxon>
        <taxon>Embryophyta</taxon>
        <taxon>Tracheophyta</taxon>
        <taxon>Spermatophyta</taxon>
        <taxon>Pinopsida</taxon>
        <taxon>Pinidae</taxon>
        <taxon>Conifers II</taxon>
        <taxon>Cupressales</taxon>
        <taxon>Taxaceae</taxon>
        <taxon>Taxus</taxon>
    </lineage>
</organism>
<keyword evidence="2" id="KW-1185">Reference proteome</keyword>
<feature type="non-terminal residue" evidence="1">
    <location>
        <position position="81"/>
    </location>
</feature>
<dbReference type="EMBL" id="JAHRHJ020003617">
    <property type="protein sequence ID" value="KAH9291432.1"/>
    <property type="molecule type" value="Genomic_DNA"/>
</dbReference>
<sequence length="81" mass="9029">EGIEVYIEDMEPEQSMLPHLGKCRKETPLASDESSSLRERRVFDVYLNPPSDQFLVISLPNLEICITNLVGIGGSNKLAPK</sequence>
<name>A0AA38F7Z4_TAXCH</name>
<comment type="caution">
    <text evidence="1">The sequence shown here is derived from an EMBL/GenBank/DDBJ whole genome shotgun (WGS) entry which is preliminary data.</text>
</comment>
<accession>A0AA38F7Z4</accession>